<evidence type="ECO:0008006" key="3">
    <source>
        <dbReference type="Google" id="ProtNLM"/>
    </source>
</evidence>
<dbReference type="SUPFAM" id="SSF54427">
    <property type="entry name" value="NTF2-like"/>
    <property type="match status" value="1"/>
</dbReference>
<protein>
    <recommendedName>
        <fullName evidence="3">DUF4440 domain-containing protein</fullName>
    </recommendedName>
</protein>
<accession>A0A096F1L0</accession>
<dbReference type="AlphaFoldDB" id="A0A096F1L0"/>
<gene>
    <name evidence="1" type="ORF">P353_27145</name>
</gene>
<dbReference type="EMBL" id="AWOR01000099">
    <property type="protein sequence ID" value="KGH24206.1"/>
    <property type="molecule type" value="Genomic_DNA"/>
</dbReference>
<reference evidence="1 2" key="1">
    <citation type="submission" date="2013-09" db="EMBL/GenBank/DDBJ databases">
        <title>High correlation between genotypes and phenotypes of environmental bacteria Comamonas testosteroni strains.</title>
        <authorList>
            <person name="Liu L."/>
            <person name="Zhu W."/>
            <person name="Xia X."/>
            <person name="Xu B."/>
            <person name="Luo M."/>
            <person name="Wang G."/>
        </authorList>
    </citation>
    <scope>NUCLEOTIDE SEQUENCE [LARGE SCALE GENOMIC DNA]</scope>
    <source>
        <strain evidence="1 2">JL40</strain>
    </source>
</reference>
<dbReference type="InterPro" id="IPR032710">
    <property type="entry name" value="NTF2-like_dom_sf"/>
</dbReference>
<organism evidence="1 2">
    <name type="scientific">Comamonas testosteroni</name>
    <name type="common">Pseudomonas testosteroni</name>
    <dbReference type="NCBI Taxonomy" id="285"/>
    <lineage>
        <taxon>Bacteria</taxon>
        <taxon>Pseudomonadati</taxon>
        <taxon>Pseudomonadota</taxon>
        <taxon>Betaproteobacteria</taxon>
        <taxon>Burkholderiales</taxon>
        <taxon>Comamonadaceae</taxon>
        <taxon>Comamonas</taxon>
    </lineage>
</organism>
<evidence type="ECO:0000313" key="1">
    <source>
        <dbReference type="EMBL" id="KGH24206.1"/>
    </source>
</evidence>
<dbReference type="PIRSF" id="PIRSF029394">
    <property type="entry name" value="UCP029394"/>
    <property type="match status" value="1"/>
</dbReference>
<dbReference type="InterPro" id="IPR016918">
    <property type="entry name" value="UCP029394"/>
</dbReference>
<evidence type="ECO:0000313" key="2">
    <source>
        <dbReference type="Proteomes" id="UP000029553"/>
    </source>
</evidence>
<dbReference type="Gene3D" id="3.10.450.50">
    <property type="match status" value="1"/>
</dbReference>
<comment type="caution">
    <text evidence="1">The sequence shown here is derived from an EMBL/GenBank/DDBJ whole genome shotgun (WGS) entry which is preliminary data.</text>
</comment>
<dbReference type="Proteomes" id="UP000029553">
    <property type="component" value="Unassembled WGS sequence"/>
</dbReference>
<name>A0A096F1L0_COMTE</name>
<proteinExistence type="predicted"/>
<dbReference type="RefSeq" id="WP_034376049.1">
    <property type="nucleotide sequence ID" value="NZ_AWOR01000099.1"/>
</dbReference>
<sequence length="133" mass="14143">MNDHNLKAAAQSIHDVHVLIHTVFTQQSDAAQAAFQALMSVFAEGFSMVTTGGQIVTLAQVQQMFEGAAGARPGLQIAVDALQSVWHAGPHVALRYRETHSLAGVATARYSTALLEVTTSGVLWHALHETAIA</sequence>